<proteinExistence type="predicted"/>
<feature type="region of interest" description="Disordered" evidence="1">
    <location>
        <begin position="1"/>
        <end position="26"/>
    </location>
</feature>
<evidence type="ECO:0000313" key="3">
    <source>
        <dbReference type="Proteomes" id="UP001642484"/>
    </source>
</evidence>
<dbReference type="EMBL" id="CAXAMN010010791">
    <property type="protein sequence ID" value="CAK9032777.1"/>
    <property type="molecule type" value="Genomic_DNA"/>
</dbReference>
<reference evidence="2 3" key="1">
    <citation type="submission" date="2024-02" db="EMBL/GenBank/DDBJ databases">
        <authorList>
            <person name="Chen Y."/>
            <person name="Shah S."/>
            <person name="Dougan E. K."/>
            <person name="Thang M."/>
            <person name="Chan C."/>
        </authorList>
    </citation>
    <scope>NUCLEOTIDE SEQUENCE [LARGE SCALE GENOMIC DNA]</scope>
</reference>
<organism evidence="2 3">
    <name type="scientific">Durusdinium trenchii</name>
    <dbReference type="NCBI Taxonomy" id="1381693"/>
    <lineage>
        <taxon>Eukaryota</taxon>
        <taxon>Sar</taxon>
        <taxon>Alveolata</taxon>
        <taxon>Dinophyceae</taxon>
        <taxon>Suessiales</taxon>
        <taxon>Symbiodiniaceae</taxon>
        <taxon>Durusdinium</taxon>
    </lineage>
</organism>
<accession>A0ABP0L1W8</accession>
<name>A0ABP0L1W8_9DINO</name>
<dbReference type="Proteomes" id="UP001642484">
    <property type="component" value="Unassembled WGS sequence"/>
</dbReference>
<evidence type="ECO:0000313" key="2">
    <source>
        <dbReference type="EMBL" id="CAK9032777.1"/>
    </source>
</evidence>
<protein>
    <submittedName>
        <fullName evidence="2">Uncharacterized protein</fullName>
    </submittedName>
</protein>
<gene>
    <name evidence="2" type="ORF">CCMP2556_LOCUS18801</name>
</gene>
<sequence length="132" mass="14292">MGGAEFDEAMGEKGDGSNGGSSDKSDNSLEALLDGLIRVGVNANVSKKWSFHVRQDCFQAHWSAQLWRACLLPGLASAADRTRPSLHFVRACAPHLLGLGHFRFALDPADYNEVVLASKCGFEKKPRTFGCP</sequence>
<comment type="caution">
    <text evidence="2">The sequence shown here is derived from an EMBL/GenBank/DDBJ whole genome shotgun (WGS) entry which is preliminary data.</text>
</comment>
<keyword evidence="3" id="KW-1185">Reference proteome</keyword>
<evidence type="ECO:0000256" key="1">
    <source>
        <dbReference type="SAM" id="MobiDB-lite"/>
    </source>
</evidence>